<keyword evidence="2" id="KW-1185">Reference proteome</keyword>
<evidence type="ECO:0000313" key="1">
    <source>
        <dbReference type="EMBL" id="SDX59048.1"/>
    </source>
</evidence>
<accession>A0A1H3CYS3</accession>
<protein>
    <recommendedName>
        <fullName evidence="3">Integrase core domain-containing protein</fullName>
    </recommendedName>
</protein>
<proteinExistence type="predicted"/>
<sequence length="74" mass="8664">MNRTITDATVKRFHCDSHDHLRTHLANFIAPYTFARRLKTLDRLTPCEYTCKIWTSDPDRFIPNPIHQVPGPNT</sequence>
<dbReference type="EMBL" id="FNOM01000011">
    <property type="protein sequence ID" value="SDX59048.1"/>
    <property type="molecule type" value="Genomic_DNA"/>
</dbReference>
<dbReference type="AlphaFoldDB" id="A0A1H3CYS3"/>
<evidence type="ECO:0008006" key="3">
    <source>
        <dbReference type="Google" id="ProtNLM"/>
    </source>
</evidence>
<evidence type="ECO:0000313" key="2">
    <source>
        <dbReference type="Proteomes" id="UP000198539"/>
    </source>
</evidence>
<dbReference type="Proteomes" id="UP000198539">
    <property type="component" value="Unassembled WGS sequence"/>
</dbReference>
<name>A0A1H3CYS3_9RHOB</name>
<reference evidence="1 2" key="1">
    <citation type="submission" date="2016-10" db="EMBL/GenBank/DDBJ databases">
        <authorList>
            <person name="de Groot N.N."/>
        </authorList>
    </citation>
    <scope>NUCLEOTIDE SEQUENCE [LARGE SCALE GENOMIC DNA]</scope>
    <source>
        <strain evidence="1 2">CGMCC 1.8894</strain>
    </source>
</reference>
<gene>
    <name evidence="1" type="ORF">SAMN04488238_11118</name>
</gene>
<organism evidence="1 2">
    <name type="scientific">Roseicitreum antarcticum</name>
    <dbReference type="NCBI Taxonomy" id="564137"/>
    <lineage>
        <taxon>Bacteria</taxon>
        <taxon>Pseudomonadati</taxon>
        <taxon>Pseudomonadota</taxon>
        <taxon>Alphaproteobacteria</taxon>
        <taxon>Rhodobacterales</taxon>
        <taxon>Paracoccaceae</taxon>
        <taxon>Roseicitreum</taxon>
    </lineage>
</organism>